<protein>
    <submittedName>
        <fullName evidence="7">Peptide ABC transporter substrate-binding protein</fullName>
    </submittedName>
</protein>
<evidence type="ECO:0000256" key="2">
    <source>
        <dbReference type="ARBA" id="ARBA00005695"/>
    </source>
</evidence>
<gene>
    <name evidence="7" type="primary">mppA</name>
    <name evidence="7" type="ORF">GCM10016455_21220</name>
</gene>
<dbReference type="Gene3D" id="3.90.76.10">
    <property type="entry name" value="Dipeptide-binding Protein, Domain 1"/>
    <property type="match status" value="1"/>
</dbReference>
<dbReference type="CDD" id="cd08504">
    <property type="entry name" value="PBP2_OppA"/>
    <property type="match status" value="1"/>
</dbReference>
<dbReference type="InterPro" id="IPR039424">
    <property type="entry name" value="SBP_5"/>
</dbReference>
<keyword evidence="8" id="KW-1185">Reference proteome</keyword>
<dbReference type="PANTHER" id="PTHR30290">
    <property type="entry name" value="PERIPLASMIC BINDING COMPONENT OF ABC TRANSPORTER"/>
    <property type="match status" value="1"/>
</dbReference>
<keyword evidence="3" id="KW-0813">Transport</keyword>
<feature type="domain" description="Solute-binding protein family 5" evidence="6">
    <location>
        <begin position="81"/>
        <end position="463"/>
    </location>
</feature>
<comment type="similarity">
    <text evidence="2">Belongs to the bacterial solute-binding protein 5 family.</text>
</comment>
<dbReference type="RefSeq" id="WP_191286496.1">
    <property type="nucleotide sequence ID" value="NZ_BNCH01000004.1"/>
</dbReference>
<dbReference type="Pfam" id="PF00496">
    <property type="entry name" value="SBP_bac_5"/>
    <property type="match status" value="1"/>
</dbReference>
<accession>A0ABQ3J286</accession>
<reference evidence="8" key="1">
    <citation type="journal article" date="2019" name="Int. J. Syst. Evol. Microbiol.">
        <title>The Global Catalogue of Microorganisms (GCM) 10K type strain sequencing project: providing services to taxonomists for standard genome sequencing and annotation.</title>
        <authorList>
            <consortium name="The Broad Institute Genomics Platform"/>
            <consortium name="The Broad Institute Genome Sequencing Center for Infectious Disease"/>
            <person name="Wu L."/>
            <person name="Ma J."/>
        </authorList>
    </citation>
    <scope>NUCLEOTIDE SEQUENCE [LARGE SCALE GENOMIC DNA]</scope>
    <source>
        <strain evidence="8">KCTC 42443</strain>
    </source>
</reference>
<feature type="signal peptide" evidence="5">
    <location>
        <begin position="1"/>
        <end position="22"/>
    </location>
</feature>
<evidence type="ECO:0000259" key="6">
    <source>
        <dbReference type="Pfam" id="PF00496"/>
    </source>
</evidence>
<proteinExistence type="inferred from homology"/>
<dbReference type="EMBL" id="BNCH01000004">
    <property type="protein sequence ID" value="GHF00099.1"/>
    <property type="molecule type" value="Genomic_DNA"/>
</dbReference>
<evidence type="ECO:0000256" key="3">
    <source>
        <dbReference type="ARBA" id="ARBA00022448"/>
    </source>
</evidence>
<dbReference type="SUPFAM" id="SSF53850">
    <property type="entry name" value="Periplasmic binding protein-like II"/>
    <property type="match status" value="1"/>
</dbReference>
<dbReference type="PIRSF" id="PIRSF002741">
    <property type="entry name" value="MppA"/>
    <property type="match status" value="1"/>
</dbReference>
<evidence type="ECO:0000256" key="1">
    <source>
        <dbReference type="ARBA" id="ARBA00004418"/>
    </source>
</evidence>
<dbReference type="Gene3D" id="3.10.105.10">
    <property type="entry name" value="Dipeptide-binding Protein, Domain 3"/>
    <property type="match status" value="1"/>
</dbReference>
<dbReference type="PANTHER" id="PTHR30290:SF10">
    <property type="entry name" value="PERIPLASMIC OLIGOPEPTIDE-BINDING PROTEIN-RELATED"/>
    <property type="match status" value="1"/>
</dbReference>
<dbReference type="Gene3D" id="3.40.190.10">
    <property type="entry name" value="Periplasmic binding protein-like II"/>
    <property type="match status" value="1"/>
</dbReference>
<name>A0ABQ3J286_9RHOB</name>
<evidence type="ECO:0000313" key="8">
    <source>
        <dbReference type="Proteomes" id="UP000609802"/>
    </source>
</evidence>
<dbReference type="InterPro" id="IPR030678">
    <property type="entry name" value="Peptide/Ni-bd"/>
</dbReference>
<dbReference type="InterPro" id="IPR000914">
    <property type="entry name" value="SBP_5_dom"/>
</dbReference>
<evidence type="ECO:0000256" key="4">
    <source>
        <dbReference type="ARBA" id="ARBA00022729"/>
    </source>
</evidence>
<sequence length="540" mass="60239">MKFTIKAALLCSAFAVAGPAMAAGTHPVTGEALADSQTYTYRMLDDVKSFDPQINTDVEGSHILRDLFEGLVNSDPQGNSVPGAAESWEVSEDGLTYTFKLRDAKWSNGDPVTAGDFVYAWRRLADPATASEYAWYMELMGVENATKIVAGEAEVDTLGVTAVDDKTLEVKIDAPRPYFPGMLTHASTFPVNQKVLEAHGNDWTKPGNLVGNGAYVLTDYVPGVKVVRERNPMYWDNDNTILETVTALVINDENIALTRYDAGEVDKTEVPAGQYPALKEKLPDETYSTPRSCSYIYMFNLGENGPEALKDVRVRKAMSYALNRDVIVNNILKGGQYPSYNWTHQKTAGFEMPDIEYATWTQEEREAKAKELLAEAGYGEGGKPLELTLNYNTSEAHKKIAIAASQMWKQTLGANVTLANFEWKVHLDKLRNGDFGMARYAWCGDYNEPSTYTDLFTTTSGHNNGKFSNEKYDELAKAAKTSDNPAEEYKQMEQILADEMPIVPVYQYTNVVMVKPDLKGYPFEDLMNNIYSRRMYKVAE</sequence>
<feature type="chain" id="PRO_5046888725" evidence="5">
    <location>
        <begin position="23"/>
        <end position="540"/>
    </location>
</feature>
<organism evidence="7 8">
    <name type="scientific">Aliiroseovarius zhejiangensis</name>
    <dbReference type="NCBI Taxonomy" id="1632025"/>
    <lineage>
        <taxon>Bacteria</taxon>
        <taxon>Pseudomonadati</taxon>
        <taxon>Pseudomonadota</taxon>
        <taxon>Alphaproteobacteria</taxon>
        <taxon>Rhodobacterales</taxon>
        <taxon>Paracoccaceae</taxon>
        <taxon>Aliiroseovarius</taxon>
    </lineage>
</organism>
<evidence type="ECO:0000256" key="5">
    <source>
        <dbReference type="SAM" id="SignalP"/>
    </source>
</evidence>
<keyword evidence="4 5" id="KW-0732">Signal</keyword>
<comment type="subcellular location">
    <subcellularLocation>
        <location evidence="1">Periplasm</location>
    </subcellularLocation>
</comment>
<evidence type="ECO:0000313" key="7">
    <source>
        <dbReference type="EMBL" id="GHF00099.1"/>
    </source>
</evidence>
<comment type="caution">
    <text evidence="7">The sequence shown here is derived from an EMBL/GenBank/DDBJ whole genome shotgun (WGS) entry which is preliminary data.</text>
</comment>
<dbReference type="Proteomes" id="UP000609802">
    <property type="component" value="Unassembled WGS sequence"/>
</dbReference>